<dbReference type="Proteomes" id="UP001152300">
    <property type="component" value="Unassembled WGS sequence"/>
</dbReference>
<evidence type="ECO:0000313" key="4">
    <source>
        <dbReference type="Proteomes" id="UP001152300"/>
    </source>
</evidence>
<comment type="similarity">
    <text evidence="1">Belongs to the peptidase A1 family.</text>
</comment>
<dbReference type="AlphaFoldDB" id="A0A9X0ANF4"/>
<evidence type="ECO:0000259" key="2">
    <source>
        <dbReference type="PROSITE" id="PS51767"/>
    </source>
</evidence>
<dbReference type="GO" id="GO:0006508">
    <property type="term" value="P:proteolysis"/>
    <property type="evidence" value="ECO:0007669"/>
    <property type="project" value="InterPro"/>
</dbReference>
<dbReference type="GO" id="GO:0000324">
    <property type="term" value="C:fungal-type vacuole"/>
    <property type="evidence" value="ECO:0007669"/>
    <property type="project" value="TreeGrafter"/>
</dbReference>
<evidence type="ECO:0000313" key="3">
    <source>
        <dbReference type="EMBL" id="KAJ8065991.1"/>
    </source>
</evidence>
<dbReference type="SUPFAM" id="SSF50630">
    <property type="entry name" value="Acid proteases"/>
    <property type="match status" value="1"/>
</dbReference>
<keyword evidence="4" id="KW-1185">Reference proteome</keyword>
<dbReference type="OrthoDB" id="15189at2759"/>
<dbReference type="PANTHER" id="PTHR47966">
    <property type="entry name" value="BETA-SITE APP-CLEAVING ENZYME, ISOFORM A-RELATED"/>
    <property type="match status" value="1"/>
</dbReference>
<feature type="domain" description="Peptidase A1" evidence="2">
    <location>
        <begin position="1"/>
        <end position="189"/>
    </location>
</feature>
<reference evidence="3" key="1">
    <citation type="submission" date="2022-11" db="EMBL/GenBank/DDBJ databases">
        <title>Genome Resource of Sclerotinia nivalis Strain SnTB1, a Plant Pathogen Isolated from American Ginseng.</title>
        <authorList>
            <person name="Fan S."/>
        </authorList>
    </citation>
    <scope>NUCLEOTIDE SEQUENCE</scope>
    <source>
        <strain evidence="3">SnTB1</strain>
    </source>
</reference>
<gene>
    <name evidence="3" type="ORF">OCU04_005087</name>
</gene>
<dbReference type="PROSITE" id="PS51767">
    <property type="entry name" value="PEPTIDASE_A1"/>
    <property type="match status" value="1"/>
</dbReference>
<name>A0A9X0ANF4_9HELO</name>
<dbReference type="GO" id="GO:0004190">
    <property type="term" value="F:aspartic-type endopeptidase activity"/>
    <property type="evidence" value="ECO:0007669"/>
    <property type="project" value="InterPro"/>
</dbReference>
<sequence length="200" mass="21093">MAWLGLVDSLFSLAIERSASGPAGYLALGGVPPIDFVQDFTSTPILVISITDTRRPAYVNGKAISVAGTPYYIVDSGTIADYFPTAVANAINNAFKPAAVYREDVGGYVVSCAAVPPVFGIEIGVKIFYTNPLDRIIHPNKDANGNDICISSVIDGGDDTAGSLYVLGDTFLKNVVAVFDVRAGVMQFVAGENYTRIATT</sequence>
<dbReference type="InterPro" id="IPR021109">
    <property type="entry name" value="Peptidase_aspartic_dom_sf"/>
</dbReference>
<proteinExistence type="inferred from homology"/>
<comment type="caution">
    <text evidence="3">The sequence shown here is derived from an EMBL/GenBank/DDBJ whole genome shotgun (WGS) entry which is preliminary data.</text>
</comment>
<dbReference type="PANTHER" id="PTHR47966:SF47">
    <property type="entry name" value="ENDOPEPTIDASE, PUTATIVE (AFU_ORTHOLOGUE AFUA_3G01220)-RELATED"/>
    <property type="match status" value="1"/>
</dbReference>
<organism evidence="3 4">
    <name type="scientific">Sclerotinia nivalis</name>
    <dbReference type="NCBI Taxonomy" id="352851"/>
    <lineage>
        <taxon>Eukaryota</taxon>
        <taxon>Fungi</taxon>
        <taxon>Dikarya</taxon>
        <taxon>Ascomycota</taxon>
        <taxon>Pezizomycotina</taxon>
        <taxon>Leotiomycetes</taxon>
        <taxon>Helotiales</taxon>
        <taxon>Sclerotiniaceae</taxon>
        <taxon>Sclerotinia</taxon>
    </lineage>
</organism>
<dbReference type="Pfam" id="PF00026">
    <property type="entry name" value="Asp"/>
    <property type="match status" value="1"/>
</dbReference>
<accession>A0A9X0ANF4</accession>
<evidence type="ECO:0000256" key="1">
    <source>
        <dbReference type="ARBA" id="ARBA00007447"/>
    </source>
</evidence>
<dbReference type="InterPro" id="IPR033121">
    <property type="entry name" value="PEPTIDASE_A1"/>
</dbReference>
<protein>
    <recommendedName>
        <fullName evidence="2">Peptidase A1 domain-containing protein</fullName>
    </recommendedName>
</protein>
<dbReference type="EMBL" id="JAPEIS010000005">
    <property type="protein sequence ID" value="KAJ8065991.1"/>
    <property type="molecule type" value="Genomic_DNA"/>
</dbReference>
<dbReference type="InterPro" id="IPR001461">
    <property type="entry name" value="Aspartic_peptidase_A1"/>
</dbReference>
<dbReference type="Gene3D" id="2.40.70.10">
    <property type="entry name" value="Acid Proteases"/>
    <property type="match status" value="1"/>
</dbReference>